<evidence type="ECO:0000313" key="3">
    <source>
        <dbReference type="Proteomes" id="UP000003419"/>
    </source>
</evidence>
<proteinExistence type="predicted"/>
<dbReference type="Proteomes" id="UP000003419">
    <property type="component" value="Unassembled WGS sequence"/>
</dbReference>
<feature type="transmembrane region" description="Helical" evidence="1">
    <location>
        <begin position="30"/>
        <end position="50"/>
    </location>
</feature>
<evidence type="ECO:0000256" key="1">
    <source>
        <dbReference type="SAM" id="Phobius"/>
    </source>
</evidence>
<name>A0A8D9VUC7_LIMRT</name>
<feature type="transmembrane region" description="Helical" evidence="1">
    <location>
        <begin position="188"/>
        <end position="206"/>
    </location>
</feature>
<keyword evidence="1" id="KW-0472">Membrane</keyword>
<feature type="transmembrane region" description="Helical" evidence="1">
    <location>
        <begin position="154"/>
        <end position="176"/>
    </location>
</feature>
<protein>
    <submittedName>
        <fullName evidence="2">ABC-2 type transporter</fullName>
    </submittedName>
</protein>
<dbReference type="PANTHER" id="PTHR43229:SF2">
    <property type="entry name" value="NODULATION PROTEIN J"/>
    <property type="match status" value="1"/>
</dbReference>
<feature type="transmembrane region" description="Helical" evidence="1">
    <location>
        <begin position="114"/>
        <end position="142"/>
    </location>
</feature>
<comment type="caution">
    <text evidence="2">The sequence shown here is derived from an EMBL/GenBank/DDBJ whole genome shotgun (WGS) entry which is preliminary data.</text>
</comment>
<feature type="transmembrane region" description="Helical" evidence="1">
    <location>
        <begin position="271"/>
        <end position="292"/>
    </location>
</feature>
<evidence type="ECO:0000313" key="2">
    <source>
        <dbReference type="EMBL" id="EEI65441.1"/>
    </source>
</evidence>
<dbReference type="AlphaFoldDB" id="A0A8D9VUC7"/>
<feature type="transmembrane region" description="Helical" evidence="1">
    <location>
        <begin position="70"/>
        <end position="93"/>
    </location>
</feature>
<sequence>MLLSKLPERSFNKMFALIRRNLKIYFANKIGVLMSCLGALISFFIYIGFLQENLTSSYQSLPHAKEMLDLWMISGIVAIAGITTSFQSLGQLVKDRESRTWDDLSLTDLTPFKINLSYLVSSIFISTLMQIITFFIMAIYFISVDNITIPDFAILPGLVFIVLGSFGASTINLIIIDLIHSSTTFSRLSAIVGAAAGFMIATYMPYGTLSKSAQFIVKLFPSSYEAASLRSFLLNKLSKKTLPAVGRQQMIEYLGIHFKIYGYQLSNYNNALMILGMSLILLGLAAVLTNLYQRKN</sequence>
<dbReference type="InterPro" id="IPR051784">
    <property type="entry name" value="Nod_factor_ABC_transporter"/>
</dbReference>
<keyword evidence="1" id="KW-1133">Transmembrane helix</keyword>
<dbReference type="PANTHER" id="PTHR43229">
    <property type="entry name" value="NODULATION PROTEIN J"/>
    <property type="match status" value="1"/>
</dbReference>
<dbReference type="EMBL" id="ACHG01000135">
    <property type="protein sequence ID" value="EEI65441.1"/>
    <property type="molecule type" value="Genomic_DNA"/>
</dbReference>
<organism evidence="2 3">
    <name type="scientific">Limosilactobacillus reuteri CF48-3A</name>
    <dbReference type="NCBI Taxonomy" id="525341"/>
    <lineage>
        <taxon>Bacteria</taxon>
        <taxon>Bacillati</taxon>
        <taxon>Bacillota</taxon>
        <taxon>Bacilli</taxon>
        <taxon>Lactobacillales</taxon>
        <taxon>Lactobacillaceae</taxon>
        <taxon>Limosilactobacillus</taxon>
    </lineage>
</organism>
<accession>A0A8D9VUC7</accession>
<keyword evidence="1" id="KW-0812">Transmembrane</keyword>
<reference evidence="2 3" key="1">
    <citation type="submission" date="2009-01" db="EMBL/GenBank/DDBJ databases">
        <authorList>
            <person name="Qin X."/>
            <person name="Bachman B."/>
            <person name="Battles P."/>
            <person name="Bell A."/>
            <person name="Bess C."/>
            <person name="Bickham C."/>
            <person name="Chaboub L."/>
            <person name="Chen D."/>
            <person name="Coyle M."/>
            <person name="Deiros D.R."/>
            <person name="Dinh H."/>
            <person name="Forbes L."/>
            <person name="Fowler G."/>
            <person name="Francisco L."/>
            <person name="Fu Q."/>
            <person name="Gubbala S."/>
            <person name="Hale W."/>
            <person name="Han Y."/>
            <person name="Hemphill L."/>
            <person name="Highlander S.K."/>
            <person name="Hirani K."/>
            <person name="Hogues M."/>
            <person name="Jackson L."/>
            <person name="Jakkamsetti A."/>
            <person name="Javaid M."/>
            <person name="Jiang H."/>
            <person name="Korchina V."/>
            <person name="Kovar C."/>
            <person name="Lara F."/>
            <person name="Lee S."/>
            <person name="Mata R."/>
            <person name="Mathew T."/>
            <person name="Moen C."/>
            <person name="Morales K."/>
            <person name="Munidasa M."/>
            <person name="Nazareth L."/>
            <person name="Ngo R."/>
            <person name="Nguyen L."/>
            <person name="Okwuonu G."/>
            <person name="Ongeri F."/>
            <person name="Patil S."/>
            <person name="Petrosino J."/>
            <person name="Pham C."/>
            <person name="Pham P."/>
            <person name="Pu L.-L."/>
            <person name="Puazo M."/>
            <person name="Raj R."/>
            <person name="Reid J."/>
            <person name="Rouhana J."/>
            <person name="Saada N."/>
            <person name="Shang Y."/>
            <person name="Simmons D."/>
            <person name="Thornton R."/>
            <person name="Warren J."/>
            <person name="Weissenberger G."/>
            <person name="Zhang J."/>
            <person name="Zhang L."/>
            <person name="Zhou C."/>
            <person name="Zhu D."/>
            <person name="Muzny D."/>
            <person name="Worley K."/>
            <person name="Gibbs R."/>
        </authorList>
    </citation>
    <scope>NUCLEOTIDE SEQUENCE [LARGE SCALE GENOMIC DNA]</scope>
    <source>
        <strain evidence="2 3">CF48-3A</strain>
    </source>
</reference>
<gene>
    <name evidence="2" type="ORF">HMPREF0534_1231</name>
</gene>